<dbReference type="Gene3D" id="1.10.530.10">
    <property type="match status" value="1"/>
</dbReference>
<feature type="domain" description="M23ase beta-sheet core" evidence="3">
    <location>
        <begin position="58"/>
        <end position="152"/>
    </location>
</feature>
<dbReference type="Proteomes" id="UP000602198">
    <property type="component" value="Unassembled WGS sequence"/>
</dbReference>
<dbReference type="InterPro" id="IPR023346">
    <property type="entry name" value="Lysozyme-like_dom_sf"/>
</dbReference>
<dbReference type="InterPro" id="IPR008258">
    <property type="entry name" value="Transglycosylase_SLT_dom_1"/>
</dbReference>
<evidence type="ECO:0000259" key="2">
    <source>
        <dbReference type="Pfam" id="PF01464"/>
    </source>
</evidence>
<evidence type="ECO:0000259" key="3">
    <source>
        <dbReference type="Pfam" id="PF01551"/>
    </source>
</evidence>
<dbReference type="Pfam" id="PF01464">
    <property type="entry name" value="SLT"/>
    <property type="match status" value="1"/>
</dbReference>
<comment type="caution">
    <text evidence="4">The sequence shown here is derived from an EMBL/GenBank/DDBJ whole genome shotgun (WGS) entry which is preliminary data.</text>
</comment>
<feature type="domain" description="Transglycosylase SLT" evidence="2">
    <location>
        <begin position="235"/>
        <end position="352"/>
    </location>
</feature>
<protein>
    <submittedName>
        <fullName evidence="4">M23 family metallopeptidase</fullName>
    </submittedName>
</protein>
<dbReference type="CDD" id="cd13399">
    <property type="entry name" value="Slt35-like"/>
    <property type="match status" value="1"/>
</dbReference>
<dbReference type="PANTHER" id="PTHR21666:SF270">
    <property type="entry name" value="MUREIN HYDROLASE ACTIVATOR ENVC"/>
    <property type="match status" value="1"/>
</dbReference>
<proteinExistence type="predicted"/>
<dbReference type="PANTHER" id="PTHR21666">
    <property type="entry name" value="PEPTIDASE-RELATED"/>
    <property type="match status" value="1"/>
</dbReference>
<reference evidence="4 5" key="1">
    <citation type="submission" date="2021-01" db="EMBL/GenBank/DDBJ databases">
        <title>WGS of actinomycetes isolated from Thailand.</title>
        <authorList>
            <person name="Thawai C."/>
        </authorList>
    </citation>
    <scope>NUCLEOTIDE SEQUENCE [LARGE SCALE GENOMIC DNA]</scope>
    <source>
        <strain evidence="4 5">LPG 2</strain>
    </source>
</reference>
<feature type="region of interest" description="Disordered" evidence="1">
    <location>
        <begin position="170"/>
        <end position="210"/>
    </location>
</feature>
<dbReference type="Pfam" id="PF01551">
    <property type="entry name" value="Peptidase_M23"/>
    <property type="match status" value="1"/>
</dbReference>
<dbReference type="EMBL" id="JAERRJ010000024">
    <property type="protein sequence ID" value="MBL1080072.1"/>
    <property type="molecule type" value="Genomic_DNA"/>
</dbReference>
<dbReference type="InterPro" id="IPR011055">
    <property type="entry name" value="Dup_hybrid_motif"/>
</dbReference>
<sequence length="385" mass="39005">MLTATVVLVFLLGDDTGTCGPDTSAGKAAAAAGGGARTWPLAAGTYTISDVFGSRGGAHQGTDLAASAGTPIYAAMAGTVHEAGPASGFGIWIVVDHNEGGHTTSTVYGHMYASEVFVETGDQVSAGQQIAAVGSNGQSSGPHLHFEVWTGGGRLGGGTAIDPIPWLGAEPAPDSGQAPSTVDPAAAAANPTTTPPTTTPNTARECDKPGGGVDDLAPGMEIPAELEPLYRKAGTQCPQISSSLLAAQGKQESGFRRGLTSPSGAQGLAQFLPGTAASLAPDGQPYVIDADGNGTASVWDDADAINGQARYMCAIAATVDGWIAQGRVHHDGDVRELYLAAYNAGEGAVLRNGGFPVDHEDYIVQTRPYADIILATAQQYSNTLS</sequence>
<dbReference type="InterPro" id="IPR016047">
    <property type="entry name" value="M23ase_b-sheet_dom"/>
</dbReference>
<evidence type="ECO:0000313" key="4">
    <source>
        <dbReference type="EMBL" id="MBL1080072.1"/>
    </source>
</evidence>
<dbReference type="SUPFAM" id="SSF53955">
    <property type="entry name" value="Lysozyme-like"/>
    <property type="match status" value="1"/>
</dbReference>
<evidence type="ECO:0000256" key="1">
    <source>
        <dbReference type="SAM" id="MobiDB-lite"/>
    </source>
</evidence>
<dbReference type="SUPFAM" id="SSF51261">
    <property type="entry name" value="Duplicated hybrid motif"/>
    <property type="match status" value="1"/>
</dbReference>
<name>A0ABS1MHH1_9NOCA</name>
<organism evidence="4 5">
    <name type="scientific">Nocardia acididurans</name>
    <dbReference type="NCBI Taxonomy" id="2802282"/>
    <lineage>
        <taxon>Bacteria</taxon>
        <taxon>Bacillati</taxon>
        <taxon>Actinomycetota</taxon>
        <taxon>Actinomycetes</taxon>
        <taxon>Mycobacteriales</taxon>
        <taxon>Nocardiaceae</taxon>
        <taxon>Nocardia</taxon>
    </lineage>
</organism>
<keyword evidence="5" id="KW-1185">Reference proteome</keyword>
<dbReference type="InterPro" id="IPR050570">
    <property type="entry name" value="Cell_wall_metabolism_enzyme"/>
</dbReference>
<dbReference type="CDD" id="cd12797">
    <property type="entry name" value="M23_peptidase"/>
    <property type="match status" value="1"/>
</dbReference>
<dbReference type="Gene3D" id="2.70.70.10">
    <property type="entry name" value="Glucose Permease (Domain IIA)"/>
    <property type="match status" value="1"/>
</dbReference>
<gene>
    <name evidence="4" type="ORF">JK358_37315</name>
</gene>
<accession>A0ABS1MHH1</accession>
<evidence type="ECO:0000313" key="5">
    <source>
        <dbReference type="Proteomes" id="UP000602198"/>
    </source>
</evidence>